<dbReference type="Pfam" id="PF13546">
    <property type="entry name" value="DDE_5"/>
    <property type="match status" value="1"/>
</dbReference>
<dbReference type="STRING" id="1765722.AT728_39965"/>
<dbReference type="InterPro" id="IPR038721">
    <property type="entry name" value="IS701-like_DDE_dom"/>
</dbReference>
<name>A0A0W7WQQ2_9ACTN</name>
<reference evidence="3 4" key="1">
    <citation type="submission" date="2015-12" db="EMBL/GenBank/DDBJ databases">
        <title>Draft genome sequence of Streptomyces silvensis ATCC 53525, a producer of novel hormone antagonists.</title>
        <authorList>
            <person name="Johnston C.W."/>
            <person name="Li Y."/>
            <person name="Magarvey N.A."/>
        </authorList>
    </citation>
    <scope>NUCLEOTIDE SEQUENCE [LARGE SCALE GENOMIC DNA]</scope>
    <source>
        <strain evidence="3 4">ATCC 53525</strain>
    </source>
</reference>
<evidence type="ECO:0000313" key="4">
    <source>
        <dbReference type="Proteomes" id="UP000054804"/>
    </source>
</evidence>
<evidence type="ECO:0000313" key="3">
    <source>
        <dbReference type="EMBL" id="KUF12885.1"/>
    </source>
</evidence>
<sequence length="97" mass="10696">MLSAGADADGRRKSIQPMAARLPDGNMEALQQFVSQSLWDWTPVCRRIAERLCQVIRTEVRVVDDVSLPKCGKASGQSAWPGSTAARWANRPTARSR</sequence>
<proteinExistence type="predicted"/>
<evidence type="ECO:0000259" key="2">
    <source>
        <dbReference type="Pfam" id="PF13546"/>
    </source>
</evidence>
<dbReference type="InterPro" id="IPR039365">
    <property type="entry name" value="IS701-like"/>
</dbReference>
<dbReference type="EMBL" id="LOCL01000085">
    <property type="protein sequence ID" value="KUF12885.1"/>
    <property type="molecule type" value="Genomic_DNA"/>
</dbReference>
<gene>
    <name evidence="3" type="ORF">AT728_39965</name>
</gene>
<dbReference type="PANTHER" id="PTHR33627:SF1">
    <property type="entry name" value="TRANSPOSASE"/>
    <property type="match status" value="1"/>
</dbReference>
<protein>
    <recommendedName>
        <fullName evidence="2">Transposase IS701-like DDE domain-containing protein</fullName>
    </recommendedName>
</protein>
<accession>A0A0W7WQQ2</accession>
<feature type="region of interest" description="Disordered" evidence="1">
    <location>
        <begin position="72"/>
        <end position="97"/>
    </location>
</feature>
<dbReference type="PANTHER" id="PTHR33627">
    <property type="entry name" value="TRANSPOSASE"/>
    <property type="match status" value="1"/>
</dbReference>
<organism evidence="3 4">
    <name type="scientific">Streptomyces silvensis</name>
    <dbReference type="NCBI Taxonomy" id="1765722"/>
    <lineage>
        <taxon>Bacteria</taxon>
        <taxon>Bacillati</taxon>
        <taxon>Actinomycetota</taxon>
        <taxon>Actinomycetes</taxon>
        <taxon>Kitasatosporales</taxon>
        <taxon>Streptomycetaceae</taxon>
        <taxon>Streptomyces</taxon>
    </lineage>
</organism>
<evidence type="ECO:0000256" key="1">
    <source>
        <dbReference type="SAM" id="MobiDB-lite"/>
    </source>
</evidence>
<dbReference type="AlphaFoldDB" id="A0A0W7WQQ2"/>
<keyword evidence="4" id="KW-1185">Reference proteome</keyword>
<dbReference type="Proteomes" id="UP000054804">
    <property type="component" value="Unassembled WGS sequence"/>
</dbReference>
<comment type="caution">
    <text evidence="3">The sequence shown here is derived from an EMBL/GenBank/DDBJ whole genome shotgun (WGS) entry which is preliminary data.</text>
</comment>
<feature type="domain" description="Transposase IS701-like DDE" evidence="2">
    <location>
        <begin position="4"/>
        <end position="77"/>
    </location>
</feature>